<dbReference type="STRING" id="44251.PDUR_22865"/>
<keyword evidence="3" id="KW-1185">Reference proteome</keyword>
<feature type="signal peptide" evidence="1">
    <location>
        <begin position="1"/>
        <end position="20"/>
    </location>
</feature>
<evidence type="ECO:0008006" key="4">
    <source>
        <dbReference type="Google" id="ProtNLM"/>
    </source>
</evidence>
<accession>A0A089HR24</accession>
<proteinExistence type="predicted"/>
<dbReference type="OrthoDB" id="73040at2"/>
<dbReference type="Gene3D" id="2.60.40.3700">
    <property type="match status" value="1"/>
</dbReference>
<gene>
    <name evidence="2" type="ORF">PDUR_22865</name>
</gene>
<name>A0A089HR24_PAEDU</name>
<dbReference type="AlphaFoldDB" id="A0A089HR24"/>
<evidence type="ECO:0000313" key="3">
    <source>
        <dbReference type="Proteomes" id="UP000029409"/>
    </source>
</evidence>
<evidence type="ECO:0000313" key="2">
    <source>
        <dbReference type="EMBL" id="AIQ14426.1"/>
    </source>
</evidence>
<dbReference type="Pfam" id="PF21172">
    <property type="entry name" value="CueP"/>
    <property type="match status" value="1"/>
</dbReference>
<dbReference type="KEGG" id="pdu:PDUR_22865"/>
<dbReference type="Proteomes" id="UP000029409">
    <property type="component" value="Chromosome"/>
</dbReference>
<dbReference type="eggNOG" id="ENOG502ZBTG">
    <property type="taxonomic scope" value="Bacteria"/>
</dbReference>
<protein>
    <recommendedName>
        <fullName evidence="4">CueP family metal-binding protein</fullName>
    </recommendedName>
</protein>
<dbReference type="RefSeq" id="WP_042208197.1">
    <property type="nucleotide sequence ID" value="NZ_CP009288.1"/>
</dbReference>
<dbReference type="NCBIfam" id="NF038094">
    <property type="entry name" value="CueP_fam"/>
    <property type="match status" value="1"/>
</dbReference>
<reference evidence="2 3" key="1">
    <citation type="submission" date="2014-08" db="EMBL/GenBank/DDBJ databases">
        <title>Comparative genomics of the Paenibacillus odorifer group.</title>
        <authorList>
            <person name="den Bakker H.C."/>
            <person name="Tsai Y.-C."/>
            <person name="Martin N."/>
            <person name="Korlach J."/>
            <person name="Wiedmann M."/>
        </authorList>
    </citation>
    <scope>NUCLEOTIDE SEQUENCE [LARGE SCALE GENOMIC DNA]</scope>
    <source>
        <strain evidence="2 3">DSM 1735</strain>
    </source>
</reference>
<keyword evidence="1" id="KW-0732">Signal</keyword>
<dbReference type="EMBL" id="CP009288">
    <property type="protein sequence ID" value="AIQ14426.1"/>
    <property type="molecule type" value="Genomic_DNA"/>
</dbReference>
<organism evidence="2 3">
    <name type="scientific">Paenibacillus durus</name>
    <name type="common">Paenibacillus azotofixans</name>
    <dbReference type="NCBI Taxonomy" id="44251"/>
    <lineage>
        <taxon>Bacteria</taxon>
        <taxon>Bacillati</taxon>
        <taxon>Bacillota</taxon>
        <taxon>Bacilli</taxon>
        <taxon>Bacillales</taxon>
        <taxon>Paenibacillaceae</taxon>
        <taxon>Paenibacillus</taxon>
    </lineage>
</organism>
<feature type="chain" id="PRO_5038705763" description="CueP family metal-binding protein" evidence="1">
    <location>
        <begin position="21"/>
        <end position="178"/>
    </location>
</feature>
<evidence type="ECO:0000256" key="1">
    <source>
        <dbReference type="SAM" id="SignalP"/>
    </source>
</evidence>
<dbReference type="InterPro" id="IPR047808">
    <property type="entry name" value="CueP-like"/>
</dbReference>
<sequence length="178" mass="19585">MRKKIFIAAALIAVALGAYIIAGGDKTKETAKQTAPNIKQLVNDYSSRKLDAKSASITSHELTVTADNNDKSTYNLPQNEFFVSIAPYVNKTHPCATHSLTGCQGEMTNEKFNVTITDRDGKVVIEDALQSFDNGFIDFWLPRDQTFHVKIEHGGKSSESDISTFDSDNTCISTMQLT</sequence>